<dbReference type="OrthoDB" id="5935180at2"/>
<dbReference type="RefSeq" id="WP_123088338.1">
    <property type="nucleotide sequence ID" value="NZ_RIBS01000005.1"/>
</dbReference>
<protein>
    <submittedName>
        <fullName evidence="2">Uncharacterized protein</fullName>
    </submittedName>
</protein>
<sequence>MRNFFLDREQRSRNAVRAIAACAALLLAALVGTVHAAAPAPLPTKLTLTHIAADKWRADYVFAEPITAVELGAQVGPYRKQAWRPLTPGVELVADDGSEAMRSASPLTELSVEISAYDDFDEGQYAPIDRFSDGGWDFYLGFLHGALTQDDRQRSMDVALHLQGLPGETVIAPAKPGTELTGYAYFGPQKPVRMGNVNVIIDPKAPAWLREVIDDTTTKVSQYYEQAFQRDLIDTPLISVAVVGFDGAPGTFNVKGGVAGGGITYRLQGAGLVDDHPKKRAYMARLVAHEMAHLWQVNLMRGGIGGDDAWVHEGGAEAIMLEAMRATGIFTAEASDQYAQELLKECDQLAGDVTVNRGLYACGFKRFHGYAMAPMPLWRAMMARSEGSGEFYSESMIQAILKQ</sequence>
<comment type="caution">
    <text evidence="2">The sequence shown here is derived from an EMBL/GenBank/DDBJ whole genome shotgun (WGS) entry which is preliminary data.</text>
</comment>
<dbReference type="Gene3D" id="1.10.390.10">
    <property type="entry name" value="Neutral Protease Domain 2"/>
    <property type="match status" value="1"/>
</dbReference>
<evidence type="ECO:0000256" key="1">
    <source>
        <dbReference type="SAM" id="SignalP"/>
    </source>
</evidence>
<feature type="chain" id="PRO_5018018101" evidence="1">
    <location>
        <begin position="37"/>
        <end position="403"/>
    </location>
</feature>
<gene>
    <name evidence="2" type="ORF">EER27_11935</name>
</gene>
<name>A0A3M8SPG8_9GAMM</name>
<keyword evidence="1" id="KW-0732">Signal</keyword>
<proteinExistence type="predicted"/>
<dbReference type="InterPro" id="IPR027268">
    <property type="entry name" value="Peptidase_M4/M1_CTD_sf"/>
</dbReference>
<evidence type="ECO:0000313" key="2">
    <source>
        <dbReference type="EMBL" id="RNF83207.1"/>
    </source>
</evidence>
<dbReference type="AlphaFoldDB" id="A0A3M8SPG8"/>
<accession>A0A3M8SPG8</accession>
<reference evidence="2 3" key="1">
    <citation type="submission" date="2018-11" db="EMBL/GenBank/DDBJ databases">
        <title>Lysobacter cryohumiis sp. nov., isolated from soil in the Tianshan Mountains, Xinjiang, China.</title>
        <authorList>
            <person name="Luo Y."/>
            <person name="Sheng H."/>
        </authorList>
    </citation>
    <scope>NUCLEOTIDE SEQUENCE [LARGE SCALE GENOMIC DNA]</scope>
    <source>
        <strain evidence="2 3">ZS60</strain>
    </source>
</reference>
<evidence type="ECO:0000313" key="3">
    <source>
        <dbReference type="Proteomes" id="UP000267049"/>
    </source>
</evidence>
<keyword evidence="3" id="KW-1185">Reference proteome</keyword>
<organism evidence="2 3">
    <name type="scientific">Montanilutibacter psychrotolerans</name>
    <dbReference type="NCBI Taxonomy" id="1327343"/>
    <lineage>
        <taxon>Bacteria</taxon>
        <taxon>Pseudomonadati</taxon>
        <taxon>Pseudomonadota</taxon>
        <taxon>Gammaproteobacteria</taxon>
        <taxon>Lysobacterales</taxon>
        <taxon>Lysobacteraceae</taxon>
        <taxon>Montanilutibacter</taxon>
    </lineage>
</organism>
<dbReference type="EMBL" id="RIBS01000005">
    <property type="protein sequence ID" value="RNF83207.1"/>
    <property type="molecule type" value="Genomic_DNA"/>
</dbReference>
<feature type="signal peptide" evidence="1">
    <location>
        <begin position="1"/>
        <end position="36"/>
    </location>
</feature>
<dbReference type="Proteomes" id="UP000267049">
    <property type="component" value="Unassembled WGS sequence"/>
</dbReference>